<protein>
    <recommendedName>
        <fullName evidence="4">CBM-cenC domain-containing protein</fullName>
    </recommendedName>
</protein>
<feature type="signal peptide" evidence="1">
    <location>
        <begin position="1"/>
        <end position="15"/>
    </location>
</feature>
<dbReference type="EMBL" id="JH921439">
    <property type="protein sequence ID" value="EKD16168.1"/>
    <property type="molecule type" value="Genomic_DNA"/>
</dbReference>
<name>K1X6B0_MARBU</name>
<evidence type="ECO:0000313" key="3">
    <source>
        <dbReference type="Proteomes" id="UP000006753"/>
    </source>
</evidence>
<feature type="chain" id="PRO_5012542455" description="CBM-cenC domain-containing protein" evidence="1">
    <location>
        <begin position="16"/>
        <end position="316"/>
    </location>
</feature>
<dbReference type="Gene3D" id="2.60.120.260">
    <property type="entry name" value="Galactose-binding domain-like"/>
    <property type="match status" value="1"/>
</dbReference>
<keyword evidence="3" id="KW-1185">Reference proteome</keyword>
<evidence type="ECO:0008006" key="4">
    <source>
        <dbReference type="Google" id="ProtNLM"/>
    </source>
</evidence>
<evidence type="ECO:0000313" key="2">
    <source>
        <dbReference type="EMBL" id="EKD16168.1"/>
    </source>
</evidence>
<proteinExistence type="predicted"/>
<organism evidence="2 3">
    <name type="scientific">Marssonina brunnea f. sp. multigermtubi (strain MB_m1)</name>
    <name type="common">Marssonina leaf spot fungus</name>
    <dbReference type="NCBI Taxonomy" id="1072389"/>
    <lineage>
        <taxon>Eukaryota</taxon>
        <taxon>Fungi</taxon>
        <taxon>Dikarya</taxon>
        <taxon>Ascomycota</taxon>
        <taxon>Pezizomycotina</taxon>
        <taxon>Leotiomycetes</taxon>
        <taxon>Helotiales</taxon>
        <taxon>Drepanopezizaceae</taxon>
        <taxon>Drepanopeziza</taxon>
    </lineage>
</organism>
<dbReference type="AlphaFoldDB" id="K1X6B0"/>
<sequence>MQLCSVLLLVLPVLSSPIEEIADSGLSKRMTCNRDNLLRCFDPTATAAALTRSSATAFCSSFLSIPVVTSTISTETSTTMTTTATEYTTTTLPLAMKRAANTNLLQCTTAYVASRLSSACSCLNIVPSTEYVTATSTNIQTSTTTATSTATATPSPRCPLSNTNLISNPGFESGLTSWTFNTYGANTPPSAFGAVSNGYDSATAFSLSASNAGTGATLSQVVNGLVPGVTYTFAYRYLYAQTATVPSSISCSLTGGGLSSQSVTNGGPLDTWMAGPSSYGETFKATGRTGLLQCFFVATGGRGPITWKVDNFYIGC</sequence>
<dbReference type="InterPro" id="IPR008979">
    <property type="entry name" value="Galactose-bd-like_sf"/>
</dbReference>
<evidence type="ECO:0000256" key="1">
    <source>
        <dbReference type="SAM" id="SignalP"/>
    </source>
</evidence>
<accession>K1X6B0</accession>
<gene>
    <name evidence="2" type="ORF">MBM_05462</name>
</gene>
<dbReference type="eggNOG" id="ENOG502SUZR">
    <property type="taxonomic scope" value="Eukaryota"/>
</dbReference>
<dbReference type="OrthoDB" id="3545119at2759"/>
<dbReference type="InParanoid" id="K1X6B0"/>
<dbReference type="SUPFAM" id="SSF49785">
    <property type="entry name" value="Galactose-binding domain-like"/>
    <property type="match status" value="1"/>
</dbReference>
<keyword evidence="1" id="KW-0732">Signal</keyword>
<dbReference type="KEGG" id="mbe:MBM_05462"/>
<reference evidence="2 3" key="1">
    <citation type="journal article" date="2012" name="BMC Genomics">
        <title>Sequencing the genome of Marssonina brunnea reveals fungus-poplar co-evolution.</title>
        <authorList>
            <person name="Zhu S."/>
            <person name="Cao Y.-Z."/>
            <person name="Jiang C."/>
            <person name="Tan B.-Y."/>
            <person name="Wang Z."/>
            <person name="Feng S."/>
            <person name="Zhang L."/>
            <person name="Su X.-H."/>
            <person name="Brejova B."/>
            <person name="Vinar T."/>
            <person name="Xu M."/>
            <person name="Wang M.-X."/>
            <person name="Zhang S.-G."/>
            <person name="Huang M.-R."/>
            <person name="Wu R."/>
            <person name="Zhou Y."/>
        </authorList>
    </citation>
    <scope>NUCLEOTIDE SEQUENCE [LARGE SCALE GENOMIC DNA]</scope>
    <source>
        <strain evidence="2 3">MB_m1</strain>
    </source>
</reference>
<dbReference type="HOGENOM" id="CLU_880219_0_0_1"/>
<dbReference type="Proteomes" id="UP000006753">
    <property type="component" value="Unassembled WGS sequence"/>
</dbReference>
<dbReference type="GeneID" id="18761397"/>